<dbReference type="PROSITE" id="PS50011">
    <property type="entry name" value="PROTEIN_KINASE_DOM"/>
    <property type="match status" value="1"/>
</dbReference>
<dbReference type="GO" id="GO:0005524">
    <property type="term" value="F:ATP binding"/>
    <property type="evidence" value="ECO:0007669"/>
    <property type="project" value="UniProtKB-KW"/>
</dbReference>
<evidence type="ECO:0000256" key="3">
    <source>
        <dbReference type="ARBA" id="ARBA00022679"/>
    </source>
</evidence>
<dbReference type="PIRSF" id="PIRSF000654">
    <property type="entry name" value="Integrin-linked_kinase"/>
    <property type="match status" value="1"/>
</dbReference>
<keyword evidence="5" id="KW-0418">Kinase</keyword>
<dbReference type="InterPro" id="IPR011009">
    <property type="entry name" value="Kinase-like_dom_sf"/>
</dbReference>
<evidence type="ECO:0000256" key="2">
    <source>
        <dbReference type="ARBA" id="ARBA00022527"/>
    </source>
</evidence>
<evidence type="ECO:0000256" key="8">
    <source>
        <dbReference type="ARBA" id="ARBA00048679"/>
    </source>
</evidence>
<comment type="catalytic activity">
    <reaction evidence="8">
        <text>L-seryl-[protein] + ATP = O-phospho-L-seryl-[protein] + ADP + H(+)</text>
        <dbReference type="Rhea" id="RHEA:17989"/>
        <dbReference type="Rhea" id="RHEA-COMP:9863"/>
        <dbReference type="Rhea" id="RHEA-COMP:11604"/>
        <dbReference type="ChEBI" id="CHEBI:15378"/>
        <dbReference type="ChEBI" id="CHEBI:29999"/>
        <dbReference type="ChEBI" id="CHEBI:30616"/>
        <dbReference type="ChEBI" id="CHEBI:83421"/>
        <dbReference type="ChEBI" id="CHEBI:456216"/>
        <dbReference type="EC" id="2.7.11.1"/>
    </reaction>
</comment>
<dbReference type="OrthoDB" id="248923at2759"/>
<reference evidence="10" key="2">
    <citation type="submission" date="2022-10" db="EMBL/GenBank/DDBJ databases">
        <authorList>
            <consortium name="ENA_rothamsted_submissions"/>
            <consortium name="culmorum"/>
            <person name="King R."/>
        </authorList>
    </citation>
    <scope>NUCLEOTIDE SEQUENCE</scope>
</reference>
<protein>
    <recommendedName>
        <fullName evidence="1">non-specific serine/threonine protein kinase</fullName>
        <ecNumber evidence="1">2.7.11.1</ecNumber>
    </recommendedName>
</protein>
<dbReference type="Gene3D" id="1.10.510.10">
    <property type="entry name" value="Transferase(Phosphotransferase) domain 1"/>
    <property type="match status" value="1"/>
</dbReference>
<dbReference type="Pfam" id="PF00069">
    <property type="entry name" value="Pkinase"/>
    <property type="match status" value="1"/>
</dbReference>
<proteinExistence type="predicted"/>
<dbReference type="SMART" id="SM00220">
    <property type="entry name" value="S_TKc"/>
    <property type="match status" value="1"/>
</dbReference>
<evidence type="ECO:0000256" key="5">
    <source>
        <dbReference type="ARBA" id="ARBA00022777"/>
    </source>
</evidence>
<keyword evidence="11" id="KW-1185">Reference proteome</keyword>
<dbReference type="InterPro" id="IPR008271">
    <property type="entry name" value="Ser/Thr_kinase_AS"/>
</dbReference>
<dbReference type="InterPro" id="IPR052239">
    <property type="entry name" value="Ser/Thr-specific_kinases"/>
</dbReference>
<keyword evidence="4" id="KW-0547">Nucleotide-binding</keyword>
<evidence type="ECO:0000256" key="6">
    <source>
        <dbReference type="ARBA" id="ARBA00022840"/>
    </source>
</evidence>
<evidence type="ECO:0000313" key="10">
    <source>
        <dbReference type="EMBL" id="CAG9803885.1"/>
    </source>
</evidence>
<dbReference type="EC" id="2.7.11.1" evidence="1"/>
<gene>
    <name evidence="10" type="ORF">CHIRRI_LOCUS6780</name>
</gene>
<dbReference type="Proteomes" id="UP001153620">
    <property type="component" value="Chromosome 2"/>
</dbReference>
<dbReference type="PANTHER" id="PTHR45998:SF2">
    <property type="entry name" value="SERINE_THREONINE-PROTEIN KINASE 16"/>
    <property type="match status" value="1"/>
</dbReference>
<dbReference type="PROSITE" id="PS00108">
    <property type="entry name" value="PROTEIN_KINASE_ST"/>
    <property type="match status" value="1"/>
</dbReference>
<evidence type="ECO:0000256" key="1">
    <source>
        <dbReference type="ARBA" id="ARBA00012513"/>
    </source>
</evidence>
<dbReference type="GO" id="GO:0004674">
    <property type="term" value="F:protein serine/threonine kinase activity"/>
    <property type="evidence" value="ECO:0007669"/>
    <property type="project" value="UniProtKB-KW"/>
</dbReference>
<comment type="catalytic activity">
    <reaction evidence="7">
        <text>L-threonyl-[protein] + ATP = O-phospho-L-threonyl-[protein] + ADP + H(+)</text>
        <dbReference type="Rhea" id="RHEA:46608"/>
        <dbReference type="Rhea" id="RHEA-COMP:11060"/>
        <dbReference type="Rhea" id="RHEA-COMP:11605"/>
        <dbReference type="ChEBI" id="CHEBI:15378"/>
        <dbReference type="ChEBI" id="CHEBI:30013"/>
        <dbReference type="ChEBI" id="CHEBI:30616"/>
        <dbReference type="ChEBI" id="CHEBI:61977"/>
        <dbReference type="ChEBI" id="CHEBI:456216"/>
        <dbReference type="EC" id="2.7.11.1"/>
    </reaction>
</comment>
<evidence type="ECO:0000256" key="4">
    <source>
        <dbReference type="ARBA" id="ARBA00022741"/>
    </source>
</evidence>
<keyword evidence="6" id="KW-0067">ATP-binding</keyword>
<feature type="domain" description="Protein kinase" evidence="9">
    <location>
        <begin position="27"/>
        <end position="308"/>
    </location>
</feature>
<evidence type="ECO:0000313" key="11">
    <source>
        <dbReference type="Proteomes" id="UP001153620"/>
    </source>
</evidence>
<sequence length="315" mass="35669">MNTLGISLLFKSCVCMRESVEISGTKYIILERIAVGGFSNIDLIQNSNTHRKYALKRITNHSKEDERSALEEIEIIKKLSPHPNITKIIDFSLEGIADDLTNQTSQINIVLPYYKNGSLDSYLSRKAKNNDYIAERQILAMFLGICEGVKAIHEIGYSHRDLKTGNVCFSDTMEPVLLDFGSAAHARVEINGQLDAMKLQDLAEEKCSLCYRAPELFRVDSIAIIDERTDIWSLGCILYALCFFQSPYDEIYLKGDSVPLAVLSAKIPFPESSPYSEDMKELILFQLKTNPMERPFIYGVIEKTQDLITKLENFV</sequence>
<keyword evidence="3" id="KW-0808">Transferase</keyword>
<accession>A0A9N9RUB8</accession>
<dbReference type="SUPFAM" id="SSF56112">
    <property type="entry name" value="Protein kinase-like (PK-like)"/>
    <property type="match status" value="1"/>
</dbReference>
<reference evidence="10" key="1">
    <citation type="submission" date="2022-01" db="EMBL/GenBank/DDBJ databases">
        <authorList>
            <person name="King R."/>
        </authorList>
    </citation>
    <scope>NUCLEOTIDE SEQUENCE</scope>
</reference>
<name>A0A9N9RUB8_9DIPT</name>
<dbReference type="AlphaFoldDB" id="A0A9N9RUB8"/>
<dbReference type="EMBL" id="OU895878">
    <property type="protein sequence ID" value="CAG9803885.1"/>
    <property type="molecule type" value="Genomic_DNA"/>
</dbReference>
<dbReference type="InterPro" id="IPR000719">
    <property type="entry name" value="Prot_kinase_dom"/>
</dbReference>
<organism evidence="10 11">
    <name type="scientific">Chironomus riparius</name>
    <dbReference type="NCBI Taxonomy" id="315576"/>
    <lineage>
        <taxon>Eukaryota</taxon>
        <taxon>Metazoa</taxon>
        <taxon>Ecdysozoa</taxon>
        <taxon>Arthropoda</taxon>
        <taxon>Hexapoda</taxon>
        <taxon>Insecta</taxon>
        <taxon>Pterygota</taxon>
        <taxon>Neoptera</taxon>
        <taxon>Endopterygota</taxon>
        <taxon>Diptera</taxon>
        <taxon>Nematocera</taxon>
        <taxon>Chironomoidea</taxon>
        <taxon>Chironomidae</taxon>
        <taxon>Chironominae</taxon>
        <taxon>Chironomus</taxon>
    </lineage>
</organism>
<evidence type="ECO:0000256" key="7">
    <source>
        <dbReference type="ARBA" id="ARBA00047899"/>
    </source>
</evidence>
<dbReference type="GO" id="GO:0005794">
    <property type="term" value="C:Golgi apparatus"/>
    <property type="evidence" value="ECO:0007669"/>
    <property type="project" value="TreeGrafter"/>
</dbReference>
<dbReference type="PANTHER" id="PTHR45998">
    <property type="entry name" value="SERINE/THREONINE-PROTEIN KINASE 16"/>
    <property type="match status" value="1"/>
</dbReference>
<evidence type="ECO:0000259" key="9">
    <source>
        <dbReference type="PROSITE" id="PS50011"/>
    </source>
</evidence>
<keyword evidence="2" id="KW-0723">Serine/threonine-protein kinase</keyword>